<dbReference type="HOGENOM" id="CLU_2528992_0_0_1"/>
<accession>A0A0D0BEG7</accession>
<evidence type="ECO:0000313" key="3">
    <source>
        <dbReference type="Proteomes" id="UP000054485"/>
    </source>
</evidence>
<keyword evidence="3" id="KW-1185">Reference proteome</keyword>
<sequence length="84" mass="9659">MYFIDGLTLILALVTLRRAQANFHHPYHMLTSKFRGTNLSEGNHVYQAQMTYGIKRRHDAVRNNHKLCKAHHAEVCFVPAMPAV</sequence>
<dbReference type="Proteomes" id="UP000054485">
    <property type="component" value="Unassembled WGS sequence"/>
</dbReference>
<reference evidence="3" key="2">
    <citation type="submission" date="2015-01" db="EMBL/GenBank/DDBJ databases">
        <title>Evolutionary Origins and Diversification of the Mycorrhizal Mutualists.</title>
        <authorList>
            <consortium name="DOE Joint Genome Institute"/>
            <consortium name="Mycorrhizal Genomics Consortium"/>
            <person name="Kohler A."/>
            <person name="Kuo A."/>
            <person name="Nagy L.G."/>
            <person name="Floudas D."/>
            <person name="Copeland A."/>
            <person name="Barry K.W."/>
            <person name="Cichocki N."/>
            <person name="Veneault-Fourrey C."/>
            <person name="LaButti K."/>
            <person name="Lindquist E.A."/>
            <person name="Lipzen A."/>
            <person name="Lundell T."/>
            <person name="Morin E."/>
            <person name="Murat C."/>
            <person name="Riley R."/>
            <person name="Ohm R."/>
            <person name="Sun H."/>
            <person name="Tunlid A."/>
            <person name="Henrissat B."/>
            <person name="Grigoriev I.V."/>
            <person name="Hibbett D.S."/>
            <person name="Martin F."/>
        </authorList>
    </citation>
    <scope>NUCLEOTIDE SEQUENCE [LARGE SCALE GENOMIC DNA]</scope>
    <source>
        <strain evidence="3">UH-Slu-Lm8-n1</strain>
    </source>
</reference>
<feature type="signal peptide" evidence="1">
    <location>
        <begin position="1"/>
        <end position="21"/>
    </location>
</feature>
<evidence type="ECO:0008006" key="4">
    <source>
        <dbReference type="Google" id="ProtNLM"/>
    </source>
</evidence>
<reference evidence="2 3" key="1">
    <citation type="submission" date="2014-04" db="EMBL/GenBank/DDBJ databases">
        <authorList>
            <consortium name="DOE Joint Genome Institute"/>
            <person name="Kuo A."/>
            <person name="Ruytinx J."/>
            <person name="Rineau F."/>
            <person name="Colpaert J."/>
            <person name="Kohler A."/>
            <person name="Nagy L.G."/>
            <person name="Floudas D."/>
            <person name="Copeland A."/>
            <person name="Barry K.W."/>
            <person name="Cichocki N."/>
            <person name="Veneault-Fourrey C."/>
            <person name="LaButti K."/>
            <person name="Lindquist E.A."/>
            <person name="Lipzen A."/>
            <person name="Lundell T."/>
            <person name="Morin E."/>
            <person name="Murat C."/>
            <person name="Sun H."/>
            <person name="Tunlid A."/>
            <person name="Henrissat B."/>
            <person name="Grigoriev I.V."/>
            <person name="Hibbett D.S."/>
            <person name="Martin F."/>
            <person name="Nordberg H.P."/>
            <person name="Cantor M.N."/>
            <person name="Hua S.X."/>
        </authorList>
    </citation>
    <scope>NUCLEOTIDE SEQUENCE [LARGE SCALE GENOMIC DNA]</scope>
    <source>
        <strain evidence="2 3">UH-Slu-Lm8-n1</strain>
    </source>
</reference>
<protein>
    <recommendedName>
        <fullName evidence="4">Secreted protein</fullName>
    </recommendedName>
</protein>
<evidence type="ECO:0000256" key="1">
    <source>
        <dbReference type="SAM" id="SignalP"/>
    </source>
</evidence>
<gene>
    <name evidence="2" type="ORF">CY34DRAFT_798581</name>
</gene>
<feature type="chain" id="PRO_5002224605" description="Secreted protein" evidence="1">
    <location>
        <begin position="22"/>
        <end position="84"/>
    </location>
</feature>
<dbReference type="EMBL" id="KN835140">
    <property type="protein sequence ID" value="KIK48199.1"/>
    <property type="molecule type" value="Genomic_DNA"/>
</dbReference>
<proteinExistence type="predicted"/>
<evidence type="ECO:0000313" key="2">
    <source>
        <dbReference type="EMBL" id="KIK48199.1"/>
    </source>
</evidence>
<dbReference type="AlphaFoldDB" id="A0A0D0BEG7"/>
<keyword evidence="1" id="KW-0732">Signal</keyword>
<dbReference type="InParanoid" id="A0A0D0BEG7"/>
<organism evidence="2 3">
    <name type="scientific">Suillus luteus UH-Slu-Lm8-n1</name>
    <dbReference type="NCBI Taxonomy" id="930992"/>
    <lineage>
        <taxon>Eukaryota</taxon>
        <taxon>Fungi</taxon>
        <taxon>Dikarya</taxon>
        <taxon>Basidiomycota</taxon>
        <taxon>Agaricomycotina</taxon>
        <taxon>Agaricomycetes</taxon>
        <taxon>Agaricomycetidae</taxon>
        <taxon>Boletales</taxon>
        <taxon>Suillineae</taxon>
        <taxon>Suillaceae</taxon>
        <taxon>Suillus</taxon>
    </lineage>
</organism>
<name>A0A0D0BEG7_9AGAM</name>